<evidence type="ECO:0000256" key="3">
    <source>
        <dbReference type="ARBA" id="ARBA00022688"/>
    </source>
</evidence>
<feature type="binding site" evidence="5">
    <location>
        <position position="90"/>
    </location>
    <ligand>
        <name>S-adenosyl-L-methionine</name>
        <dbReference type="ChEBI" id="CHEBI:59789"/>
    </ligand>
</feature>
<evidence type="ECO:0000256" key="5">
    <source>
        <dbReference type="HAMAP-Rule" id="MF_00472"/>
    </source>
</evidence>
<name>A0ABY9RDZ6_9BURK</name>
<dbReference type="Gene3D" id="3.40.50.150">
    <property type="entry name" value="Vaccinia Virus protein VP39"/>
    <property type="match status" value="1"/>
</dbReference>
<sequence>MSHIELQSTASGTNSSNVDPSEIQKFSELAHRWWDPNSEFKPLHEINPLRLEWINNLAPLAGKKVIDVGCGGGILAESMAKRKAHVTGIDLSDKALNVADLHSLETGIEIRYEKIAAEAMAEREAGTFDIVTCMEMLEHVPDPASIVKACMKLAKPGGKVFFSTINRNPKAYLFAVIGAEYVLQMLPKGTHDYQKFITPAELSQDIRNAGLEVLQMKGMSYNPLTKIYSLNQDTSVNYLVACSKPL</sequence>
<dbReference type="SUPFAM" id="SSF53335">
    <property type="entry name" value="S-adenosyl-L-methionine-dependent methyltransferases"/>
    <property type="match status" value="1"/>
</dbReference>
<organism evidence="7 8">
    <name type="scientific">Undibacterium cyanobacteriorum</name>
    <dbReference type="NCBI Taxonomy" id="3073561"/>
    <lineage>
        <taxon>Bacteria</taxon>
        <taxon>Pseudomonadati</taxon>
        <taxon>Pseudomonadota</taxon>
        <taxon>Betaproteobacteria</taxon>
        <taxon>Burkholderiales</taxon>
        <taxon>Oxalobacteraceae</taxon>
        <taxon>Undibacterium</taxon>
    </lineage>
</organism>
<feature type="binding site" evidence="5">
    <location>
        <position position="50"/>
    </location>
    <ligand>
        <name>S-adenosyl-L-methionine</name>
        <dbReference type="ChEBI" id="CHEBI:59789"/>
    </ligand>
</feature>
<comment type="pathway">
    <text evidence="5">Cofactor biosynthesis; ubiquinone biosynthesis.</text>
</comment>
<dbReference type="HAMAP" id="MF_00472">
    <property type="entry name" value="UbiG"/>
    <property type="match status" value="1"/>
</dbReference>
<dbReference type="EMBL" id="CP133720">
    <property type="protein sequence ID" value="WMW79394.1"/>
    <property type="molecule type" value="Genomic_DNA"/>
</dbReference>
<dbReference type="Pfam" id="PF13489">
    <property type="entry name" value="Methyltransf_23"/>
    <property type="match status" value="1"/>
</dbReference>
<dbReference type="CDD" id="cd02440">
    <property type="entry name" value="AdoMet_MTases"/>
    <property type="match status" value="1"/>
</dbReference>
<keyword evidence="8" id="KW-1185">Reference proteome</keyword>
<keyword evidence="3 5" id="KW-0831">Ubiquinone biosynthesis</keyword>
<proteinExistence type="inferred from homology"/>
<dbReference type="PANTHER" id="PTHR43464">
    <property type="entry name" value="METHYLTRANSFERASE"/>
    <property type="match status" value="1"/>
</dbReference>
<keyword evidence="4 5" id="KW-0949">S-adenosyl-L-methionine</keyword>
<dbReference type="GO" id="GO:0102208">
    <property type="term" value="F:2-polyprenyl-6-hydroxyphenol methylase activity"/>
    <property type="evidence" value="ECO:0007669"/>
    <property type="project" value="UniProtKB-EC"/>
</dbReference>
<dbReference type="GO" id="GO:0061542">
    <property type="term" value="F:3-demethylubiquinol 3-O-methyltransferase activity"/>
    <property type="evidence" value="ECO:0007669"/>
    <property type="project" value="UniProtKB-EC"/>
</dbReference>
<evidence type="ECO:0000313" key="7">
    <source>
        <dbReference type="EMBL" id="WMW79394.1"/>
    </source>
</evidence>
<dbReference type="RefSeq" id="WP_309480892.1">
    <property type="nucleotide sequence ID" value="NZ_CP133720.1"/>
</dbReference>
<comment type="function">
    <text evidence="5">O-methyltransferase that catalyzes the 2 O-methylation steps in the ubiquinone biosynthetic pathway.</text>
</comment>
<comment type="catalytic activity">
    <reaction evidence="5">
        <text>a 3-demethylubiquinol + S-adenosyl-L-methionine = a ubiquinol + S-adenosyl-L-homocysteine + H(+)</text>
        <dbReference type="Rhea" id="RHEA:44380"/>
        <dbReference type="Rhea" id="RHEA-COMP:9566"/>
        <dbReference type="Rhea" id="RHEA-COMP:10914"/>
        <dbReference type="ChEBI" id="CHEBI:15378"/>
        <dbReference type="ChEBI" id="CHEBI:17976"/>
        <dbReference type="ChEBI" id="CHEBI:57856"/>
        <dbReference type="ChEBI" id="CHEBI:59789"/>
        <dbReference type="ChEBI" id="CHEBI:84422"/>
        <dbReference type="EC" id="2.1.1.64"/>
    </reaction>
</comment>
<feature type="region of interest" description="Disordered" evidence="6">
    <location>
        <begin position="1"/>
        <end position="20"/>
    </location>
</feature>
<dbReference type="EC" id="2.1.1.64" evidence="5"/>
<evidence type="ECO:0000256" key="6">
    <source>
        <dbReference type="SAM" id="MobiDB-lite"/>
    </source>
</evidence>
<comment type="catalytic activity">
    <reaction evidence="5">
        <text>a 3-(all-trans-polyprenyl)benzene-1,2-diol + S-adenosyl-L-methionine = a 2-methoxy-6-(all-trans-polyprenyl)phenol + S-adenosyl-L-homocysteine + H(+)</text>
        <dbReference type="Rhea" id="RHEA:31411"/>
        <dbReference type="Rhea" id="RHEA-COMP:9550"/>
        <dbReference type="Rhea" id="RHEA-COMP:9551"/>
        <dbReference type="ChEBI" id="CHEBI:15378"/>
        <dbReference type="ChEBI" id="CHEBI:57856"/>
        <dbReference type="ChEBI" id="CHEBI:59789"/>
        <dbReference type="ChEBI" id="CHEBI:62729"/>
        <dbReference type="ChEBI" id="CHEBI:62731"/>
        <dbReference type="EC" id="2.1.1.222"/>
    </reaction>
</comment>
<evidence type="ECO:0000256" key="2">
    <source>
        <dbReference type="ARBA" id="ARBA00022679"/>
    </source>
</evidence>
<evidence type="ECO:0000313" key="8">
    <source>
        <dbReference type="Proteomes" id="UP001181355"/>
    </source>
</evidence>
<keyword evidence="1 5" id="KW-0489">Methyltransferase</keyword>
<feature type="binding site" evidence="5">
    <location>
        <position position="134"/>
    </location>
    <ligand>
        <name>S-adenosyl-L-methionine</name>
        <dbReference type="ChEBI" id="CHEBI:59789"/>
    </ligand>
</feature>
<protein>
    <recommendedName>
        <fullName evidence="5">Ubiquinone biosynthesis O-methyltransferase</fullName>
    </recommendedName>
    <alternativeName>
        <fullName evidence="5">2-polyprenyl-6-hydroxyphenol methylase</fullName>
        <ecNumber evidence="5">2.1.1.222</ecNumber>
    </alternativeName>
    <alternativeName>
        <fullName evidence="5">3-demethylubiquinone 3-O-methyltransferase</fullName>
        <ecNumber evidence="5">2.1.1.64</ecNumber>
    </alternativeName>
</protein>
<evidence type="ECO:0000256" key="1">
    <source>
        <dbReference type="ARBA" id="ARBA00022603"/>
    </source>
</evidence>
<dbReference type="InterPro" id="IPR029063">
    <property type="entry name" value="SAM-dependent_MTases_sf"/>
</dbReference>
<dbReference type="InterPro" id="IPR010233">
    <property type="entry name" value="UbiG_MeTrfase"/>
</dbReference>
<gene>
    <name evidence="5 7" type="primary">ubiG</name>
    <name evidence="7" type="ORF">RF679_12120</name>
</gene>
<keyword evidence="2 5" id="KW-0808">Transferase</keyword>
<dbReference type="PANTHER" id="PTHR43464:SF19">
    <property type="entry name" value="UBIQUINONE BIOSYNTHESIS O-METHYLTRANSFERASE, MITOCHONDRIAL"/>
    <property type="match status" value="1"/>
</dbReference>
<feature type="binding site" evidence="5">
    <location>
        <position position="69"/>
    </location>
    <ligand>
        <name>S-adenosyl-L-methionine</name>
        <dbReference type="ChEBI" id="CHEBI:59789"/>
    </ligand>
</feature>
<feature type="compositionally biased region" description="Polar residues" evidence="6">
    <location>
        <begin position="1"/>
        <end position="19"/>
    </location>
</feature>
<accession>A0ABY9RDZ6</accession>
<comment type="similarity">
    <text evidence="5">Belongs to the methyltransferase superfamily. UbiG/COQ3 family.</text>
</comment>
<dbReference type="NCBIfam" id="TIGR01983">
    <property type="entry name" value="UbiG"/>
    <property type="match status" value="1"/>
</dbReference>
<dbReference type="Proteomes" id="UP001181355">
    <property type="component" value="Chromosome"/>
</dbReference>
<dbReference type="EC" id="2.1.1.222" evidence="5"/>
<dbReference type="GO" id="GO:0032259">
    <property type="term" value="P:methylation"/>
    <property type="evidence" value="ECO:0007669"/>
    <property type="project" value="UniProtKB-KW"/>
</dbReference>
<evidence type="ECO:0000256" key="4">
    <source>
        <dbReference type="ARBA" id="ARBA00022691"/>
    </source>
</evidence>
<reference evidence="7" key="1">
    <citation type="submission" date="2023-09" db="EMBL/GenBank/DDBJ databases">
        <title>Undibacterium sp. 20NA77.5 isolated from freshwater.</title>
        <authorList>
            <person name="Le V."/>
            <person name="Ko S.-R."/>
            <person name="Ahn C.-Y."/>
            <person name="Oh H.-M."/>
        </authorList>
    </citation>
    <scope>NUCLEOTIDE SEQUENCE</scope>
    <source>
        <strain evidence="7">20NA77.5</strain>
    </source>
</reference>